<comment type="similarity">
    <text evidence="1 5">Belongs to the OSBP family.</text>
</comment>
<keyword evidence="11" id="KW-1185">Reference proteome</keyword>
<keyword evidence="8" id="KW-0472">Membrane</keyword>
<evidence type="ECO:0000256" key="3">
    <source>
        <dbReference type="ARBA" id="ARBA00023055"/>
    </source>
</evidence>
<feature type="domain" description="PH" evidence="9">
    <location>
        <begin position="98"/>
        <end position="218"/>
    </location>
</feature>
<feature type="region of interest" description="Disordered" evidence="7">
    <location>
        <begin position="1"/>
        <end position="66"/>
    </location>
</feature>
<gene>
    <name evidence="10" type="ORF">BV898_08098</name>
</gene>
<organism evidence="10 11">
    <name type="scientific">Hypsibius exemplaris</name>
    <name type="common">Freshwater tardigrade</name>
    <dbReference type="NCBI Taxonomy" id="2072580"/>
    <lineage>
        <taxon>Eukaryota</taxon>
        <taxon>Metazoa</taxon>
        <taxon>Ecdysozoa</taxon>
        <taxon>Tardigrada</taxon>
        <taxon>Eutardigrada</taxon>
        <taxon>Parachela</taxon>
        <taxon>Hypsibioidea</taxon>
        <taxon>Hypsibiidae</taxon>
        <taxon>Hypsibius</taxon>
    </lineage>
</organism>
<dbReference type="FunFam" id="1.10.287.2720:FF:000002">
    <property type="entry name" value="Oxysterol-binding protein"/>
    <property type="match status" value="1"/>
</dbReference>
<dbReference type="InterPro" id="IPR037239">
    <property type="entry name" value="OSBP_sf"/>
</dbReference>
<keyword evidence="3 6" id="KW-0445">Lipid transport</keyword>
<keyword evidence="2 6" id="KW-0813">Transport</keyword>
<dbReference type="PROSITE" id="PS50003">
    <property type="entry name" value="PH_DOMAIN"/>
    <property type="match status" value="1"/>
</dbReference>
<dbReference type="GO" id="GO:0005829">
    <property type="term" value="C:cytosol"/>
    <property type="evidence" value="ECO:0007669"/>
    <property type="project" value="TreeGrafter"/>
</dbReference>
<evidence type="ECO:0000259" key="9">
    <source>
        <dbReference type="PROSITE" id="PS50003"/>
    </source>
</evidence>
<dbReference type="PROSITE" id="PS01013">
    <property type="entry name" value="OSBP"/>
    <property type="match status" value="1"/>
</dbReference>
<dbReference type="PANTHER" id="PTHR10972:SF102">
    <property type="entry name" value="OXYSTEROL-BINDING PROTEIN"/>
    <property type="match status" value="1"/>
</dbReference>
<evidence type="ECO:0000256" key="8">
    <source>
        <dbReference type="SAM" id="Phobius"/>
    </source>
</evidence>
<evidence type="ECO:0000256" key="4">
    <source>
        <dbReference type="ARBA" id="ARBA00023121"/>
    </source>
</evidence>
<keyword evidence="8" id="KW-1133">Transmembrane helix</keyword>
<dbReference type="Gene3D" id="3.30.70.3490">
    <property type="match status" value="1"/>
</dbReference>
<evidence type="ECO:0000256" key="7">
    <source>
        <dbReference type="SAM" id="MobiDB-lite"/>
    </source>
</evidence>
<comment type="caution">
    <text evidence="10">The sequence shown here is derived from an EMBL/GenBank/DDBJ whole genome shotgun (WGS) entry which is preliminary data.</text>
</comment>
<dbReference type="GO" id="GO:0015485">
    <property type="term" value="F:cholesterol binding"/>
    <property type="evidence" value="ECO:0007669"/>
    <property type="project" value="TreeGrafter"/>
</dbReference>
<dbReference type="Pfam" id="PF01237">
    <property type="entry name" value="Oxysterol_BP"/>
    <property type="match status" value="1"/>
</dbReference>
<evidence type="ECO:0000313" key="11">
    <source>
        <dbReference type="Proteomes" id="UP000192578"/>
    </source>
</evidence>
<dbReference type="Proteomes" id="UP000192578">
    <property type="component" value="Unassembled WGS sequence"/>
</dbReference>
<feature type="compositionally biased region" description="Polar residues" evidence="7">
    <location>
        <begin position="223"/>
        <end position="251"/>
    </location>
</feature>
<feature type="compositionally biased region" description="Polar residues" evidence="7">
    <location>
        <begin position="22"/>
        <end position="39"/>
    </location>
</feature>
<evidence type="ECO:0000256" key="1">
    <source>
        <dbReference type="ARBA" id="ARBA00008842"/>
    </source>
</evidence>
<dbReference type="GO" id="GO:0032541">
    <property type="term" value="C:cortical endoplasmic reticulum"/>
    <property type="evidence" value="ECO:0007669"/>
    <property type="project" value="TreeGrafter"/>
</dbReference>
<dbReference type="AlphaFoldDB" id="A0A1W0WRJ9"/>
<feature type="compositionally biased region" description="Polar residues" evidence="7">
    <location>
        <begin position="755"/>
        <end position="769"/>
    </location>
</feature>
<feature type="compositionally biased region" description="Basic and acidic residues" evidence="7">
    <location>
        <begin position="271"/>
        <end position="288"/>
    </location>
</feature>
<dbReference type="GO" id="GO:0006869">
    <property type="term" value="P:lipid transport"/>
    <property type="evidence" value="ECO:0007669"/>
    <property type="project" value="UniProtKB-KW"/>
</dbReference>
<sequence length="866" mass="97607">MDGTYSRYDNSYLTRDEVDAGTTHQPASESAASSVTPAGSGSKRDKSREGSSSDTHPSDTFGSSLTRKPTYKEQRIRYKVEKKRLTDEILQCFAESTFLLESGWLKARTTIKTWTKIWCELKPGGMILYRNERINENGVWIGTILLNICRIIQRPSKKEGFCFKIYHPLEQSIWASKGPHAELFKGFIVPLPENHVIFRAANDVRGKEWLSSTELVVKHSPDYFTSQQGNSPNSAKDSVRRSTSSEGNGTRTALERMQSEPGGGVSLVDMSPHDITDSTFADDVHWAGDTDSPEEEEDDDAGSANGEDLKMVPVVPPTEELINETSYSVHHQEELGQHGKGLEEKLPEEDRSIFWHLLLQVRPGMDLSKVVLPTFILDPRSLLDKLSDYYYHCDILASATQCESPFERMKGLVVWYLSGFYKKPKGVKKPYNPILGECFRCVWDHPGDSPSRTFYIAEQVSHHPPITAFHVSNRREGYSINGGILTRSKYKGNSIQAILDGTARLKLLSRGEEYHITFPHLICKGMLFGKLSMDLGGKVTIACPTTGYSAELNFSVWLTRTVNPLEGKIKLGNEVMATLQGSWDGEIFLTDSKTKETDLCWKPLPDQRLRRSTVALEKQEQFESEKLWNNVTLALGDCNQQDATRWKTELEDNQREAAKQRIAKHETWTPRLFVQDESGDWIYRHADNRPWDPLLDLYQYEKDFVIQTKLRQQRSVFAAVESPSSSTLDPNHISSNAIKMTTSPRHASQRRRRTPLTQRSNSDSSSGGDTKNRAVAATEGALTTTMSAGIDLILSRVQVIHSEQGQLIKDVRDLRQSLQLKSPLSVNSKIDAVTRKFEYLLWMAVGLGAVCFYLLVFQSGRVTSTL</sequence>
<evidence type="ECO:0000256" key="6">
    <source>
        <dbReference type="RuleBase" id="RU003845"/>
    </source>
</evidence>
<feature type="compositionally biased region" description="Basic and acidic residues" evidence="7">
    <location>
        <begin position="42"/>
        <end position="51"/>
    </location>
</feature>
<feature type="region of interest" description="Disordered" evidence="7">
    <location>
        <begin position="222"/>
        <end position="310"/>
    </location>
</feature>
<evidence type="ECO:0000256" key="2">
    <source>
        <dbReference type="ARBA" id="ARBA00022448"/>
    </source>
</evidence>
<feature type="transmembrane region" description="Helical" evidence="8">
    <location>
        <begin position="839"/>
        <end position="857"/>
    </location>
</feature>
<dbReference type="Gene3D" id="2.30.29.30">
    <property type="entry name" value="Pleckstrin-homology domain (PH domain)/Phosphotyrosine-binding domain (PTB)"/>
    <property type="match status" value="1"/>
</dbReference>
<dbReference type="InterPro" id="IPR018494">
    <property type="entry name" value="Oxysterol-bd_CS"/>
</dbReference>
<feature type="compositionally biased region" description="Acidic residues" evidence="7">
    <location>
        <begin position="291"/>
        <end position="301"/>
    </location>
</feature>
<protein>
    <recommendedName>
        <fullName evidence="6">Oxysterol-binding protein</fullName>
    </recommendedName>
</protein>
<dbReference type="GO" id="GO:0016020">
    <property type="term" value="C:membrane"/>
    <property type="evidence" value="ECO:0007669"/>
    <property type="project" value="TreeGrafter"/>
</dbReference>
<proteinExistence type="inferred from homology"/>
<dbReference type="InterPro" id="IPR001849">
    <property type="entry name" value="PH_domain"/>
</dbReference>
<dbReference type="Gene3D" id="2.40.160.120">
    <property type="match status" value="1"/>
</dbReference>
<feature type="compositionally biased region" description="Polar residues" evidence="7">
    <location>
        <begin position="52"/>
        <end position="66"/>
    </location>
</feature>
<evidence type="ECO:0000313" key="10">
    <source>
        <dbReference type="EMBL" id="OQV17802.1"/>
    </source>
</evidence>
<dbReference type="InterPro" id="IPR011993">
    <property type="entry name" value="PH-like_dom_sf"/>
</dbReference>
<keyword evidence="4" id="KW-0446">Lipid-binding</keyword>
<dbReference type="InterPro" id="IPR000648">
    <property type="entry name" value="Oxysterol-bd"/>
</dbReference>
<dbReference type="Gene3D" id="1.10.287.2720">
    <property type="match status" value="1"/>
</dbReference>
<keyword evidence="8" id="KW-0812">Transmembrane</keyword>
<dbReference type="SUPFAM" id="SSF144000">
    <property type="entry name" value="Oxysterol-binding protein-like"/>
    <property type="match status" value="1"/>
</dbReference>
<dbReference type="SMART" id="SM00233">
    <property type="entry name" value="PH"/>
    <property type="match status" value="1"/>
</dbReference>
<name>A0A1W0WRJ9_HYPEX</name>
<dbReference type="EMBL" id="MTYJ01000056">
    <property type="protein sequence ID" value="OQV17802.1"/>
    <property type="molecule type" value="Genomic_DNA"/>
</dbReference>
<evidence type="ECO:0000256" key="5">
    <source>
        <dbReference type="RuleBase" id="RU003844"/>
    </source>
</evidence>
<feature type="region of interest" description="Disordered" evidence="7">
    <location>
        <begin position="721"/>
        <end position="773"/>
    </location>
</feature>
<feature type="compositionally biased region" description="Polar residues" evidence="7">
    <location>
        <begin position="722"/>
        <end position="746"/>
    </location>
</feature>
<dbReference type="SUPFAM" id="SSF50729">
    <property type="entry name" value="PH domain-like"/>
    <property type="match status" value="1"/>
</dbReference>
<dbReference type="PANTHER" id="PTHR10972">
    <property type="entry name" value="OXYSTEROL-BINDING PROTEIN-RELATED"/>
    <property type="match status" value="1"/>
</dbReference>
<accession>A0A1W0WRJ9</accession>
<reference evidence="11" key="1">
    <citation type="submission" date="2017-01" db="EMBL/GenBank/DDBJ databases">
        <title>Comparative genomics of anhydrobiosis in the tardigrade Hypsibius dujardini.</title>
        <authorList>
            <person name="Yoshida Y."/>
            <person name="Koutsovoulos G."/>
            <person name="Laetsch D."/>
            <person name="Stevens L."/>
            <person name="Kumar S."/>
            <person name="Horikawa D."/>
            <person name="Ishino K."/>
            <person name="Komine S."/>
            <person name="Tomita M."/>
            <person name="Blaxter M."/>
            <person name="Arakawa K."/>
        </authorList>
    </citation>
    <scope>NUCLEOTIDE SEQUENCE [LARGE SCALE GENOMIC DNA]</scope>
    <source>
        <strain evidence="11">Z151</strain>
    </source>
</reference>
<dbReference type="OrthoDB" id="10053431at2759"/>